<keyword evidence="5" id="KW-0406">Ion transport</keyword>
<dbReference type="InterPro" id="IPR045316">
    <property type="entry name" value="Msc2-like"/>
</dbReference>
<feature type="domain" description="Cation efflux protein transmembrane" evidence="9">
    <location>
        <begin position="31"/>
        <end position="245"/>
    </location>
</feature>
<dbReference type="NCBIfam" id="NF033827">
    <property type="entry name" value="CDF_efflux_DmeF"/>
    <property type="match status" value="1"/>
</dbReference>
<evidence type="ECO:0000256" key="7">
    <source>
        <dbReference type="SAM" id="MobiDB-lite"/>
    </source>
</evidence>
<feature type="region of interest" description="Disordered" evidence="7">
    <location>
        <begin position="156"/>
        <end position="177"/>
    </location>
</feature>
<dbReference type="SUPFAM" id="SSF161111">
    <property type="entry name" value="Cation efflux protein transmembrane domain-like"/>
    <property type="match status" value="1"/>
</dbReference>
<dbReference type="GO" id="GO:0016020">
    <property type="term" value="C:membrane"/>
    <property type="evidence" value="ECO:0007669"/>
    <property type="project" value="UniProtKB-SubCell"/>
</dbReference>
<dbReference type="Gene3D" id="1.20.1510.10">
    <property type="entry name" value="Cation efflux protein transmembrane domain"/>
    <property type="match status" value="1"/>
</dbReference>
<evidence type="ECO:0000259" key="9">
    <source>
        <dbReference type="Pfam" id="PF01545"/>
    </source>
</evidence>
<accession>A0A380TGV4</accession>
<evidence type="ECO:0000256" key="6">
    <source>
        <dbReference type="ARBA" id="ARBA00023136"/>
    </source>
</evidence>
<keyword evidence="2" id="KW-0813">Transport</keyword>
<organism evidence="10">
    <name type="scientific">metagenome</name>
    <dbReference type="NCBI Taxonomy" id="256318"/>
    <lineage>
        <taxon>unclassified sequences</taxon>
        <taxon>metagenomes</taxon>
    </lineage>
</organism>
<dbReference type="InterPro" id="IPR002524">
    <property type="entry name" value="Cation_efflux"/>
</dbReference>
<dbReference type="NCBIfam" id="TIGR01297">
    <property type="entry name" value="CDF"/>
    <property type="match status" value="1"/>
</dbReference>
<feature type="transmembrane region" description="Helical" evidence="8">
    <location>
        <begin position="28"/>
        <end position="54"/>
    </location>
</feature>
<evidence type="ECO:0000313" key="10">
    <source>
        <dbReference type="EMBL" id="SUS07388.1"/>
    </source>
</evidence>
<evidence type="ECO:0000256" key="4">
    <source>
        <dbReference type="ARBA" id="ARBA00022989"/>
    </source>
</evidence>
<proteinExistence type="predicted"/>
<keyword evidence="3 8" id="KW-0812">Transmembrane</keyword>
<evidence type="ECO:0000256" key="5">
    <source>
        <dbReference type="ARBA" id="ARBA00023065"/>
    </source>
</evidence>
<comment type="subcellular location">
    <subcellularLocation>
        <location evidence="1">Membrane</location>
        <topology evidence="1">Multi-pass membrane protein</topology>
    </subcellularLocation>
</comment>
<name>A0A380TGV4_9ZZZZ</name>
<feature type="transmembrane region" description="Helical" evidence="8">
    <location>
        <begin position="219"/>
        <end position="237"/>
    </location>
</feature>
<dbReference type="Pfam" id="PF01545">
    <property type="entry name" value="Cation_efflux"/>
    <property type="match status" value="1"/>
</dbReference>
<dbReference type="InterPro" id="IPR027469">
    <property type="entry name" value="Cation_efflux_TMD_sf"/>
</dbReference>
<keyword evidence="6 8" id="KW-0472">Membrane</keyword>
<dbReference type="EMBL" id="UIDG01000363">
    <property type="protein sequence ID" value="SUS07388.1"/>
    <property type="molecule type" value="Genomic_DNA"/>
</dbReference>
<dbReference type="GO" id="GO:0006882">
    <property type="term" value="P:intracellular zinc ion homeostasis"/>
    <property type="evidence" value="ECO:0007669"/>
    <property type="project" value="InterPro"/>
</dbReference>
<dbReference type="AlphaFoldDB" id="A0A380TGV4"/>
<feature type="transmembrane region" description="Helical" evidence="8">
    <location>
        <begin position="60"/>
        <end position="77"/>
    </location>
</feature>
<evidence type="ECO:0000256" key="2">
    <source>
        <dbReference type="ARBA" id="ARBA00022448"/>
    </source>
</evidence>
<dbReference type="PANTHER" id="PTHR45755">
    <property type="match status" value="1"/>
</dbReference>
<protein>
    <submittedName>
        <fullName evidence="10">Cation transporter</fullName>
    </submittedName>
</protein>
<dbReference type="InterPro" id="IPR058533">
    <property type="entry name" value="Cation_efflux_TM"/>
</dbReference>
<feature type="compositionally biased region" description="Basic and acidic residues" evidence="7">
    <location>
        <begin position="164"/>
        <end position="176"/>
    </location>
</feature>
<feature type="transmembrane region" description="Helical" evidence="8">
    <location>
        <begin position="192"/>
        <end position="213"/>
    </location>
</feature>
<evidence type="ECO:0000256" key="8">
    <source>
        <dbReference type="SAM" id="Phobius"/>
    </source>
</evidence>
<feature type="transmembrane region" description="Helical" evidence="8">
    <location>
        <begin position="98"/>
        <end position="121"/>
    </location>
</feature>
<keyword evidence="4 8" id="KW-1133">Transmembrane helix</keyword>
<dbReference type="GO" id="GO:0005385">
    <property type="term" value="F:zinc ion transmembrane transporter activity"/>
    <property type="evidence" value="ECO:0007669"/>
    <property type="project" value="InterPro"/>
</dbReference>
<reference evidence="10" key="1">
    <citation type="submission" date="2018-07" db="EMBL/GenBank/DDBJ databases">
        <authorList>
            <person name="Quirk P.G."/>
            <person name="Krulwich T.A."/>
        </authorList>
    </citation>
    <scope>NUCLEOTIDE SEQUENCE</scope>
</reference>
<gene>
    <name evidence="10" type="ORF">DF3PB_4250003</name>
</gene>
<dbReference type="PANTHER" id="PTHR45755:SF4">
    <property type="entry name" value="ZINC TRANSPORTER 7"/>
    <property type="match status" value="1"/>
</dbReference>
<feature type="transmembrane region" description="Helical" evidence="8">
    <location>
        <begin position="127"/>
        <end position="150"/>
    </location>
</feature>
<sequence>MTSADADSASHSHVFLGRAHDENARRTMWVMVLTAAMMVAEIVAGLVFGSMALLADGVHMATHAGAFAVSAGAYAFASRHANNPRFTFGTGKVGDLAGFASAIILAFVALGIAVESVLRVLEPQSVAFGQAALVAAVGLAVNLLCALLLAGGSHHRHHPHSHDHHHDHAHSGREAHAAATGDNNLRSAYLHVLADALTSVLAIAALVGGYYLGWWWLDPAVGIVGSAVIACWSWALIRATADVLLDATVPAVERDVREVVEHTGAQVTDLHLWRVGPEACAVIVSVTGAVSGDVIRARLRGLPGLAHVTVEARPTPAGSAARA</sequence>
<evidence type="ECO:0000256" key="3">
    <source>
        <dbReference type="ARBA" id="ARBA00022692"/>
    </source>
</evidence>
<evidence type="ECO:0000256" key="1">
    <source>
        <dbReference type="ARBA" id="ARBA00004141"/>
    </source>
</evidence>